<dbReference type="PRINTS" id="PR00038">
    <property type="entry name" value="HTHLUXR"/>
</dbReference>
<evidence type="ECO:0000256" key="8">
    <source>
        <dbReference type="SAM" id="MobiDB-lite"/>
    </source>
</evidence>
<feature type="modified residue" description="4-aspartylphosphate" evidence="7">
    <location>
        <position position="58"/>
    </location>
</feature>
<dbReference type="PROSITE" id="PS50043">
    <property type="entry name" value="HTH_LUXR_2"/>
    <property type="match status" value="1"/>
</dbReference>
<proteinExistence type="predicted"/>
<evidence type="ECO:0000256" key="4">
    <source>
        <dbReference type="ARBA" id="ARBA00023125"/>
    </source>
</evidence>
<dbReference type="SUPFAM" id="SSF46894">
    <property type="entry name" value="C-terminal effector domain of the bipartite response regulators"/>
    <property type="match status" value="1"/>
</dbReference>
<evidence type="ECO:0000259" key="9">
    <source>
        <dbReference type="PROSITE" id="PS50043"/>
    </source>
</evidence>
<dbReference type="PANTHER" id="PTHR43214:SF41">
    <property type="entry name" value="NITRATE_NITRITE RESPONSE REGULATOR PROTEIN NARP"/>
    <property type="match status" value="1"/>
</dbReference>
<evidence type="ECO:0000256" key="1">
    <source>
        <dbReference type="ARBA" id="ARBA00018672"/>
    </source>
</evidence>
<dbReference type="GO" id="GO:0003677">
    <property type="term" value="F:DNA binding"/>
    <property type="evidence" value="ECO:0007669"/>
    <property type="project" value="UniProtKB-KW"/>
</dbReference>
<dbReference type="AlphaFoldDB" id="A0A953LHG5"/>
<dbReference type="SMART" id="SM00421">
    <property type="entry name" value="HTH_LUXR"/>
    <property type="match status" value="1"/>
</dbReference>
<evidence type="ECO:0000256" key="5">
    <source>
        <dbReference type="ARBA" id="ARBA00023163"/>
    </source>
</evidence>
<dbReference type="InterPro" id="IPR016032">
    <property type="entry name" value="Sig_transdc_resp-reg_C-effctor"/>
</dbReference>
<dbReference type="Gene3D" id="3.40.50.2300">
    <property type="match status" value="1"/>
</dbReference>
<dbReference type="CDD" id="cd17535">
    <property type="entry name" value="REC_NarL-like"/>
    <property type="match status" value="1"/>
</dbReference>
<dbReference type="InterPro" id="IPR000792">
    <property type="entry name" value="Tscrpt_reg_LuxR_C"/>
</dbReference>
<evidence type="ECO:0000256" key="7">
    <source>
        <dbReference type="PROSITE-ProRule" id="PRU00169"/>
    </source>
</evidence>
<evidence type="ECO:0000313" key="11">
    <source>
        <dbReference type="EMBL" id="MBY6274924.1"/>
    </source>
</evidence>
<dbReference type="SMART" id="SM00448">
    <property type="entry name" value="REC"/>
    <property type="match status" value="1"/>
</dbReference>
<comment type="function">
    <text evidence="6">May play the central regulatory role in sporulation. It may be an element of the effector pathway responsible for the activation of sporulation genes in response to nutritional stress. Spo0A may act in concert with spo0H (a sigma factor) to control the expression of some genes that are critical to the sporulation process.</text>
</comment>
<dbReference type="Proteomes" id="UP000732377">
    <property type="component" value="Unassembled WGS sequence"/>
</dbReference>
<comment type="caution">
    <text evidence="11">The sequence shown here is derived from an EMBL/GenBank/DDBJ whole genome shotgun (WGS) entry which is preliminary data.</text>
</comment>
<gene>
    <name evidence="11" type="ORF">CWE10_01700</name>
</gene>
<feature type="domain" description="HTH luxR-type" evidence="9">
    <location>
        <begin position="159"/>
        <end position="224"/>
    </location>
</feature>
<dbReference type="RefSeq" id="WP_273377615.1">
    <property type="nucleotide sequence ID" value="NZ_PIUK01000007.1"/>
</dbReference>
<evidence type="ECO:0000256" key="3">
    <source>
        <dbReference type="ARBA" id="ARBA00023015"/>
    </source>
</evidence>
<keyword evidence="2 7" id="KW-0597">Phosphoprotein</keyword>
<evidence type="ECO:0000256" key="2">
    <source>
        <dbReference type="ARBA" id="ARBA00022553"/>
    </source>
</evidence>
<feature type="domain" description="Response regulatory" evidence="10">
    <location>
        <begin position="7"/>
        <end position="123"/>
    </location>
</feature>
<dbReference type="InterPro" id="IPR001789">
    <property type="entry name" value="Sig_transdc_resp-reg_receiver"/>
</dbReference>
<evidence type="ECO:0000256" key="6">
    <source>
        <dbReference type="ARBA" id="ARBA00024867"/>
    </source>
</evidence>
<dbReference type="PROSITE" id="PS50110">
    <property type="entry name" value="RESPONSE_REGULATORY"/>
    <property type="match status" value="1"/>
</dbReference>
<sequence>MSKNRLRILVVDDHPLVRNGIRQVLSLEPDMEVVGEAGDDQEALRLARELRPDVILLDLALPRRTGLELLPRLREELPETQVVILTYSASEQDAIAALQAGAAGYLVKSMAPEALAARIREAFRGDVPVSGSVMRNVLRAMSTPSELPPPTPGGQPGAGEAAESLLSPREAQILRRIAAGNTNREIAEQLGLSENTVKNYVKSILAKLNLENRVQAAAWALNNPWAVHEADEP</sequence>
<dbReference type="InterPro" id="IPR011006">
    <property type="entry name" value="CheY-like_superfamily"/>
</dbReference>
<keyword evidence="5" id="KW-0804">Transcription</keyword>
<keyword evidence="4" id="KW-0238">DNA-binding</keyword>
<dbReference type="Pfam" id="PF00196">
    <property type="entry name" value="GerE"/>
    <property type="match status" value="1"/>
</dbReference>
<evidence type="ECO:0000259" key="10">
    <source>
        <dbReference type="PROSITE" id="PS50110"/>
    </source>
</evidence>
<organism evidence="11 12">
    <name type="scientific">Symbiobacterium thermophilum</name>
    <dbReference type="NCBI Taxonomy" id="2734"/>
    <lineage>
        <taxon>Bacteria</taxon>
        <taxon>Bacillati</taxon>
        <taxon>Bacillota</taxon>
        <taxon>Clostridia</taxon>
        <taxon>Eubacteriales</taxon>
        <taxon>Symbiobacteriaceae</taxon>
        <taxon>Symbiobacterium</taxon>
    </lineage>
</organism>
<accession>A0A953LHG5</accession>
<dbReference type="PANTHER" id="PTHR43214">
    <property type="entry name" value="TWO-COMPONENT RESPONSE REGULATOR"/>
    <property type="match status" value="1"/>
</dbReference>
<dbReference type="EMBL" id="PIUK01000007">
    <property type="protein sequence ID" value="MBY6274924.1"/>
    <property type="molecule type" value="Genomic_DNA"/>
</dbReference>
<dbReference type="InterPro" id="IPR058245">
    <property type="entry name" value="NreC/VraR/RcsB-like_REC"/>
</dbReference>
<dbReference type="Pfam" id="PF00072">
    <property type="entry name" value="Response_reg"/>
    <property type="match status" value="1"/>
</dbReference>
<dbReference type="SUPFAM" id="SSF52172">
    <property type="entry name" value="CheY-like"/>
    <property type="match status" value="1"/>
</dbReference>
<feature type="region of interest" description="Disordered" evidence="8">
    <location>
        <begin position="142"/>
        <end position="164"/>
    </location>
</feature>
<dbReference type="GO" id="GO:0006355">
    <property type="term" value="P:regulation of DNA-templated transcription"/>
    <property type="evidence" value="ECO:0007669"/>
    <property type="project" value="InterPro"/>
</dbReference>
<protein>
    <recommendedName>
        <fullName evidence="1">Stage 0 sporulation protein A homolog</fullName>
    </recommendedName>
</protein>
<dbReference type="PROSITE" id="PS00622">
    <property type="entry name" value="HTH_LUXR_1"/>
    <property type="match status" value="1"/>
</dbReference>
<keyword evidence="3" id="KW-0805">Transcription regulation</keyword>
<dbReference type="InterPro" id="IPR039420">
    <property type="entry name" value="WalR-like"/>
</dbReference>
<dbReference type="CDD" id="cd06170">
    <property type="entry name" value="LuxR_C_like"/>
    <property type="match status" value="1"/>
</dbReference>
<dbReference type="GO" id="GO:0000160">
    <property type="term" value="P:phosphorelay signal transduction system"/>
    <property type="evidence" value="ECO:0007669"/>
    <property type="project" value="InterPro"/>
</dbReference>
<reference evidence="11" key="1">
    <citation type="submission" date="2017-11" db="EMBL/GenBank/DDBJ databases">
        <title>Three new genomes from thermophilic consortium.</title>
        <authorList>
            <person name="Quaggio R."/>
            <person name="Amgarten D."/>
            <person name="Setubal J.C."/>
        </authorList>
    </citation>
    <scope>NUCLEOTIDE SEQUENCE</scope>
    <source>
        <strain evidence="11">ZCTH01-B2</strain>
    </source>
</reference>
<evidence type="ECO:0000313" key="12">
    <source>
        <dbReference type="Proteomes" id="UP000732377"/>
    </source>
</evidence>
<name>A0A953LHG5_SYMTR</name>